<feature type="compositionally biased region" description="Polar residues" evidence="1">
    <location>
        <begin position="248"/>
        <end position="257"/>
    </location>
</feature>
<organism evidence="2 3">
    <name type="scientific">Phanerochaete carnosa (strain HHB-10118-sp)</name>
    <name type="common">White-rot fungus</name>
    <name type="synonym">Peniophora carnosa</name>
    <dbReference type="NCBI Taxonomy" id="650164"/>
    <lineage>
        <taxon>Eukaryota</taxon>
        <taxon>Fungi</taxon>
        <taxon>Dikarya</taxon>
        <taxon>Basidiomycota</taxon>
        <taxon>Agaricomycotina</taxon>
        <taxon>Agaricomycetes</taxon>
        <taxon>Polyporales</taxon>
        <taxon>Phanerochaetaceae</taxon>
        <taxon>Phanerochaete</taxon>
    </lineage>
</organism>
<keyword evidence="3" id="KW-1185">Reference proteome</keyword>
<dbReference type="GeneID" id="18917376"/>
<dbReference type="InParanoid" id="K5W2H6"/>
<feature type="region of interest" description="Disordered" evidence="1">
    <location>
        <begin position="125"/>
        <end position="266"/>
    </location>
</feature>
<evidence type="ECO:0000256" key="1">
    <source>
        <dbReference type="SAM" id="MobiDB-lite"/>
    </source>
</evidence>
<dbReference type="HOGENOM" id="CLU_980434_0_0_1"/>
<gene>
    <name evidence="2" type="ORF">PHACADRAFT_259292</name>
</gene>
<accession>K5W2H6</accession>
<feature type="compositionally biased region" description="Pro residues" evidence="1">
    <location>
        <begin position="177"/>
        <end position="194"/>
    </location>
</feature>
<feature type="compositionally biased region" description="Basic and acidic residues" evidence="1">
    <location>
        <begin position="207"/>
        <end position="222"/>
    </location>
</feature>
<feature type="region of interest" description="Disordered" evidence="1">
    <location>
        <begin position="1"/>
        <end position="96"/>
    </location>
</feature>
<sequence>MAGLSKDLPPLPQASPDEDVSNRPGLFKRVTTKLRSPSQSWAHPSSPAHAQSPFEDIPEEPNQKHKRKFSLRMPSLPAPQTVVKPAATLENSWTSPEKREAALRACGLVPAQPKPLRDAHGYKLPLSEQEERLDRDWALLPPDGSRMTAEGESEAERIKEAWLKRNAEASAPSARPQSPPKTPPRTRQSPPPLPAGAAPPQRSASSPERKETMRPEFHRDPNVAKLMQAMQGYKPENYRPPPKRKPTMPNSAQRYESDSDSNTDSD</sequence>
<dbReference type="Proteomes" id="UP000008370">
    <property type="component" value="Unassembled WGS sequence"/>
</dbReference>
<dbReference type="OrthoDB" id="3168445at2759"/>
<reference evidence="2 3" key="1">
    <citation type="journal article" date="2012" name="BMC Genomics">
        <title>Comparative genomics of the white-rot fungi, Phanerochaete carnosa and P. chrysosporium, to elucidate the genetic basis of the distinct wood types they colonize.</title>
        <authorList>
            <person name="Suzuki H."/>
            <person name="MacDonald J."/>
            <person name="Syed K."/>
            <person name="Salamov A."/>
            <person name="Hori C."/>
            <person name="Aerts A."/>
            <person name="Henrissat B."/>
            <person name="Wiebenga A."/>
            <person name="vanKuyk P.A."/>
            <person name="Barry K."/>
            <person name="Lindquist E."/>
            <person name="LaButti K."/>
            <person name="Lapidus A."/>
            <person name="Lucas S."/>
            <person name="Coutinho P."/>
            <person name="Gong Y."/>
            <person name="Samejima M."/>
            <person name="Mahadevan R."/>
            <person name="Abou-Zaid M."/>
            <person name="de Vries R.P."/>
            <person name="Igarashi K."/>
            <person name="Yadav J.S."/>
            <person name="Grigoriev I.V."/>
            <person name="Master E.R."/>
        </authorList>
    </citation>
    <scope>NUCLEOTIDE SEQUENCE [LARGE SCALE GENOMIC DNA]</scope>
    <source>
        <strain evidence="2 3">HHB-10118-sp</strain>
    </source>
</reference>
<proteinExistence type="predicted"/>
<dbReference type="KEGG" id="pco:PHACADRAFT_259292"/>
<dbReference type="EMBL" id="JH930474">
    <property type="protein sequence ID" value="EKM53119.1"/>
    <property type="molecule type" value="Genomic_DNA"/>
</dbReference>
<dbReference type="AlphaFoldDB" id="K5W2H6"/>
<dbReference type="RefSeq" id="XP_007397821.1">
    <property type="nucleotide sequence ID" value="XM_007397759.1"/>
</dbReference>
<protein>
    <submittedName>
        <fullName evidence="2">Uncharacterized protein</fullName>
    </submittedName>
</protein>
<feature type="compositionally biased region" description="Basic and acidic residues" evidence="1">
    <location>
        <begin position="154"/>
        <end position="167"/>
    </location>
</feature>
<evidence type="ECO:0000313" key="3">
    <source>
        <dbReference type="Proteomes" id="UP000008370"/>
    </source>
</evidence>
<evidence type="ECO:0000313" key="2">
    <source>
        <dbReference type="EMBL" id="EKM53119.1"/>
    </source>
</evidence>
<name>K5W2H6_PHACS</name>
<feature type="compositionally biased region" description="Polar residues" evidence="1">
    <location>
        <begin position="33"/>
        <end position="43"/>
    </location>
</feature>